<gene>
    <name evidence="1" type="ORF">BDR25DRAFT_207453</name>
</gene>
<evidence type="ECO:0000313" key="1">
    <source>
        <dbReference type="EMBL" id="KAF2477938.1"/>
    </source>
</evidence>
<accession>A0ACB6RGN2</accession>
<evidence type="ECO:0000313" key="2">
    <source>
        <dbReference type="Proteomes" id="UP000799755"/>
    </source>
</evidence>
<dbReference type="EMBL" id="MU003492">
    <property type="protein sequence ID" value="KAF2477938.1"/>
    <property type="molecule type" value="Genomic_DNA"/>
</dbReference>
<keyword evidence="2" id="KW-1185">Reference proteome</keyword>
<comment type="caution">
    <text evidence="1">The sequence shown here is derived from an EMBL/GenBank/DDBJ whole genome shotgun (WGS) entry which is preliminary data.</text>
</comment>
<sequence length="66" mass="8068">DNAPIHRSKTARKYMDAHLIQCLDWRAQSPVLNPIKNVWRLMKLRISKRREYIHTRDQMVQILREE</sequence>
<reference evidence="1" key="1">
    <citation type="journal article" date="2020" name="Stud. Mycol.">
        <title>101 Dothideomycetes genomes: a test case for predicting lifestyles and emergence of pathogens.</title>
        <authorList>
            <person name="Haridas S."/>
            <person name="Albert R."/>
            <person name="Binder M."/>
            <person name="Bloem J."/>
            <person name="Labutti K."/>
            <person name="Salamov A."/>
            <person name="Andreopoulos B."/>
            <person name="Baker S."/>
            <person name="Barry K."/>
            <person name="Bills G."/>
            <person name="Bluhm B."/>
            <person name="Cannon C."/>
            <person name="Castanera R."/>
            <person name="Culley D."/>
            <person name="Daum C."/>
            <person name="Ezra D."/>
            <person name="Gonzalez J."/>
            <person name="Henrissat B."/>
            <person name="Kuo A."/>
            <person name="Liang C."/>
            <person name="Lipzen A."/>
            <person name="Lutzoni F."/>
            <person name="Magnuson J."/>
            <person name="Mondo S."/>
            <person name="Nolan M."/>
            <person name="Ohm R."/>
            <person name="Pangilinan J."/>
            <person name="Park H.-J."/>
            <person name="Ramirez L."/>
            <person name="Alfaro M."/>
            <person name="Sun H."/>
            <person name="Tritt A."/>
            <person name="Yoshinaga Y."/>
            <person name="Zwiers L.-H."/>
            <person name="Turgeon B."/>
            <person name="Goodwin S."/>
            <person name="Spatafora J."/>
            <person name="Crous P."/>
            <person name="Grigoriev I."/>
        </authorList>
    </citation>
    <scope>NUCLEOTIDE SEQUENCE</scope>
    <source>
        <strain evidence="1">ATCC 200398</strain>
    </source>
</reference>
<feature type="non-terminal residue" evidence="1">
    <location>
        <position position="1"/>
    </location>
</feature>
<organism evidence="1 2">
    <name type="scientific">Lindgomyces ingoldianus</name>
    <dbReference type="NCBI Taxonomy" id="673940"/>
    <lineage>
        <taxon>Eukaryota</taxon>
        <taxon>Fungi</taxon>
        <taxon>Dikarya</taxon>
        <taxon>Ascomycota</taxon>
        <taxon>Pezizomycotina</taxon>
        <taxon>Dothideomycetes</taxon>
        <taxon>Pleosporomycetidae</taxon>
        <taxon>Pleosporales</taxon>
        <taxon>Lindgomycetaceae</taxon>
        <taxon>Lindgomyces</taxon>
    </lineage>
</organism>
<protein>
    <submittedName>
        <fullName evidence="1">Uncharacterized protein</fullName>
    </submittedName>
</protein>
<name>A0ACB6RGN2_9PLEO</name>
<dbReference type="Proteomes" id="UP000799755">
    <property type="component" value="Unassembled WGS sequence"/>
</dbReference>
<proteinExistence type="predicted"/>